<evidence type="ECO:0000313" key="2">
    <source>
        <dbReference type="Proteomes" id="UP001489719"/>
    </source>
</evidence>
<proteinExistence type="predicted"/>
<accession>A0ACC3TFC2</accession>
<dbReference type="EMBL" id="MU970161">
    <property type="protein sequence ID" value="KAK9319809.1"/>
    <property type="molecule type" value="Genomic_DNA"/>
</dbReference>
<evidence type="ECO:0000313" key="1">
    <source>
        <dbReference type="EMBL" id="KAK9319809.1"/>
    </source>
</evidence>
<dbReference type="Proteomes" id="UP001489719">
    <property type="component" value="Unassembled WGS sequence"/>
</dbReference>
<name>A0ACC3TFC2_9ASCO</name>
<organism evidence="1 2">
    <name type="scientific">Lipomyces orientalis</name>
    <dbReference type="NCBI Taxonomy" id="1233043"/>
    <lineage>
        <taxon>Eukaryota</taxon>
        <taxon>Fungi</taxon>
        <taxon>Dikarya</taxon>
        <taxon>Ascomycota</taxon>
        <taxon>Saccharomycotina</taxon>
        <taxon>Lipomycetes</taxon>
        <taxon>Lipomycetales</taxon>
        <taxon>Lipomycetaceae</taxon>
        <taxon>Lipomyces</taxon>
    </lineage>
</organism>
<keyword evidence="1" id="KW-0378">Hydrolase</keyword>
<reference evidence="2" key="1">
    <citation type="journal article" date="2024" name="Front. Bioeng. Biotechnol.">
        <title>Genome-scale model development and genomic sequencing of the oleaginous clade Lipomyces.</title>
        <authorList>
            <person name="Czajka J.J."/>
            <person name="Han Y."/>
            <person name="Kim J."/>
            <person name="Mondo S.J."/>
            <person name="Hofstad B.A."/>
            <person name="Robles A."/>
            <person name="Haridas S."/>
            <person name="Riley R."/>
            <person name="LaButti K."/>
            <person name="Pangilinan J."/>
            <person name="Andreopoulos W."/>
            <person name="Lipzen A."/>
            <person name="Yan J."/>
            <person name="Wang M."/>
            <person name="Ng V."/>
            <person name="Grigoriev I.V."/>
            <person name="Spatafora J.W."/>
            <person name="Magnuson J.K."/>
            <person name="Baker S.E."/>
            <person name="Pomraning K.R."/>
        </authorList>
    </citation>
    <scope>NUCLEOTIDE SEQUENCE [LARGE SCALE GENOMIC DNA]</scope>
    <source>
        <strain evidence="2">CBS 10300</strain>
    </source>
</reference>
<comment type="caution">
    <text evidence="1">The sequence shown here is derived from an EMBL/GenBank/DDBJ whole genome shotgun (WGS) entry which is preliminary data.</text>
</comment>
<protein>
    <submittedName>
        <fullName evidence="1">P-loop containing nucleoside triphosphate hydrolase</fullName>
    </submittedName>
</protein>
<gene>
    <name evidence="1" type="ORF">V1517DRAFT_331372</name>
</gene>
<keyword evidence="2" id="KW-1185">Reference proteome</keyword>
<sequence length="230" mass="25636">MESVYAQLTDRAITVRDELCRTCSTPTRVLIALAGPPGSGKSTIAREVVARLNKTAEKPVAMVVPMDGFHFTQATLNTFTNRDEAFARRGAPWTFDADGVVDLVTSLYTTSQDRSIVHKVPGFDHIAKDPLKDTITITSDIEYVILEGNWLLLDEAPWSIIANMVHDTWFVDVQPELALNRVANRHLQSGIESNWDDAVRRARNNDLPNGTLARTRLVRPAIVVQSIEDR</sequence>